<name>A0A382UQN4_9ZZZZ</name>
<dbReference type="AlphaFoldDB" id="A0A382UQN4"/>
<organism evidence="1">
    <name type="scientific">marine metagenome</name>
    <dbReference type="NCBI Taxonomy" id="408172"/>
    <lineage>
        <taxon>unclassified sequences</taxon>
        <taxon>metagenomes</taxon>
        <taxon>ecological metagenomes</taxon>
    </lineage>
</organism>
<feature type="non-terminal residue" evidence="1">
    <location>
        <position position="198"/>
    </location>
</feature>
<accession>A0A382UQN4</accession>
<proteinExistence type="predicted"/>
<dbReference type="EMBL" id="UINC01146026">
    <property type="protein sequence ID" value="SVD36512.1"/>
    <property type="molecule type" value="Genomic_DNA"/>
</dbReference>
<dbReference type="InterPro" id="IPR021889">
    <property type="entry name" value="DUF3500"/>
</dbReference>
<evidence type="ECO:0008006" key="2">
    <source>
        <dbReference type="Google" id="ProtNLM"/>
    </source>
</evidence>
<dbReference type="PANTHER" id="PTHR37489">
    <property type="entry name" value="DUF3500 DOMAIN-CONTAINING PROTEIN"/>
    <property type="match status" value="1"/>
</dbReference>
<sequence>MKRYTIGSSVLVLGLAVLVTIGAKREEQRDVALMANSAARLLTSLTPDLREKASWAFNTEERVRWHFIPPEAFERLGVPIRDMDETQRARAHELLRSGLSQRGYMTAQEIMEAEGILGLLEGEGRQFPRDPELYYVQVFGEPSTDGTWGWRWTGHHLSLQYTIVDGNVTVSSPSFFSANPAEVPSGPRVGMRAIARQE</sequence>
<dbReference type="Pfam" id="PF12006">
    <property type="entry name" value="DUF3500"/>
    <property type="match status" value="1"/>
</dbReference>
<dbReference type="PANTHER" id="PTHR37489:SF1">
    <property type="entry name" value="DUF3500 DOMAIN-CONTAINING PROTEIN"/>
    <property type="match status" value="1"/>
</dbReference>
<protein>
    <recommendedName>
        <fullName evidence="2">DUF3500 domain-containing protein</fullName>
    </recommendedName>
</protein>
<reference evidence="1" key="1">
    <citation type="submission" date="2018-05" db="EMBL/GenBank/DDBJ databases">
        <authorList>
            <person name="Lanie J.A."/>
            <person name="Ng W.-L."/>
            <person name="Kazmierczak K.M."/>
            <person name="Andrzejewski T.M."/>
            <person name="Davidsen T.M."/>
            <person name="Wayne K.J."/>
            <person name="Tettelin H."/>
            <person name="Glass J.I."/>
            <person name="Rusch D."/>
            <person name="Podicherti R."/>
            <person name="Tsui H.-C.T."/>
            <person name="Winkler M.E."/>
        </authorList>
    </citation>
    <scope>NUCLEOTIDE SEQUENCE</scope>
</reference>
<gene>
    <name evidence="1" type="ORF">METZ01_LOCUS389366</name>
</gene>
<evidence type="ECO:0000313" key="1">
    <source>
        <dbReference type="EMBL" id="SVD36512.1"/>
    </source>
</evidence>